<dbReference type="RefSeq" id="WP_129001060.1">
    <property type="nucleotide sequence ID" value="NZ_SDHZ01000001.1"/>
</dbReference>
<dbReference type="PANTHER" id="PTHR11102:SF160">
    <property type="entry name" value="ERAD-ASSOCIATED E3 UBIQUITIN-PROTEIN LIGASE COMPONENT HRD3"/>
    <property type="match status" value="1"/>
</dbReference>
<dbReference type="Proteomes" id="UP000290545">
    <property type="component" value="Unassembled WGS sequence"/>
</dbReference>
<accession>A0A4Q1D922</accession>
<evidence type="ECO:0000256" key="1">
    <source>
        <dbReference type="SAM" id="SignalP"/>
    </source>
</evidence>
<dbReference type="AlphaFoldDB" id="A0A4Q1D922"/>
<proteinExistence type="predicted"/>
<keyword evidence="3" id="KW-1185">Reference proteome</keyword>
<keyword evidence="1" id="KW-0732">Signal</keyword>
<organism evidence="2 3">
    <name type="scientific">Filimonas effusa</name>
    <dbReference type="NCBI Taxonomy" id="2508721"/>
    <lineage>
        <taxon>Bacteria</taxon>
        <taxon>Pseudomonadati</taxon>
        <taxon>Bacteroidota</taxon>
        <taxon>Chitinophagia</taxon>
        <taxon>Chitinophagales</taxon>
        <taxon>Chitinophagaceae</taxon>
        <taxon>Filimonas</taxon>
    </lineage>
</organism>
<dbReference type="Gene3D" id="1.25.40.10">
    <property type="entry name" value="Tetratricopeptide repeat domain"/>
    <property type="match status" value="1"/>
</dbReference>
<dbReference type="PANTHER" id="PTHR11102">
    <property type="entry name" value="SEL-1-LIKE PROTEIN"/>
    <property type="match status" value="1"/>
</dbReference>
<dbReference type="InterPro" id="IPR050767">
    <property type="entry name" value="Sel1_AlgK"/>
</dbReference>
<dbReference type="InterPro" id="IPR006597">
    <property type="entry name" value="Sel1-like"/>
</dbReference>
<dbReference type="SUPFAM" id="SSF81901">
    <property type="entry name" value="HCP-like"/>
    <property type="match status" value="3"/>
</dbReference>
<dbReference type="EMBL" id="SDHZ01000001">
    <property type="protein sequence ID" value="RXK85308.1"/>
    <property type="molecule type" value="Genomic_DNA"/>
</dbReference>
<reference evidence="2 3" key="1">
    <citation type="submission" date="2019-01" db="EMBL/GenBank/DDBJ databases">
        <title>Filimonas sp. strain TTM-71.</title>
        <authorList>
            <person name="Chen W.-M."/>
        </authorList>
    </citation>
    <scope>NUCLEOTIDE SEQUENCE [LARGE SCALE GENOMIC DNA]</scope>
    <source>
        <strain evidence="2 3">TTM-71</strain>
    </source>
</reference>
<feature type="signal peptide" evidence="1">
    <location>
        <begin position="1"/>
        <end position="21"/>
    </location>
</feature>
<dbReference type="InterPro" id="IPR011990">
    <property type="entry name" value="TPR-like_helical_dom_sf"/>
</dbReference>
<name>A0A4Q1D922_9BACT</name>
<feature type="chain" id="PRO_5020234540" evidence="1">
    <location>
        <begin position="22"/>
        <end position="539"/>
    </location>
</feature>
<evidence type="ECO:0000313" key="3">
    <source>
        <dbReference type="Proteomes" id="UP000290545"/>
    </source>
</evidence>
<dbReference type="OrthoDB" id="1045962at2"/>
<dbReference type="Pfam" id="PF08238">
    <property type="entry name" value="Sel1"/>
    <property type="match status" value="9"/>
</dbReference>
<evidence type="ECO:0000313" key="2">
    <source>
        <dbReference type="EMBL" id="RXK85308.1"/>
    </source>
</evidence>
<dbReference type="SMART" id="SM00671">
    <property type="entry name" value="SEL1"/>
    <property type="match status" value="11"/>
</dbReference>
<gene>
    <name evidence="2" type="ORF">ESB13_00335</name>
</gene>
<protein>
    <submittedName>
        <fullName evidence="2">Sel1 repeat family protein</fullName>
    </submittedName>
</protein>
<comment type="caution">
    <text evidence="2">The sequence shown here is derived from an EMBL/GenBank/DDBJ whole genome shotgun (WGS) entry which is preliminary data.</text>
</comment>
<sequence length="539" mass="59750">MKTWLLLCLLVVLGYNATAQATIAKLKYEEAEEAFVANDYLTTISKLDETEKLLGATNPRILYLRIMAQDKLIRSELFLDYEIIAAFRKNCSTYLTKYESVSGIEEKYKEVYKASETYKLIDIPEQALANLAKATATTADYAQLGDAYYRSGNYKAAAGYLKTAAAKGNAFANALLGYMTQMGWGVTKDSAAGNRLIEKAMAANHPDAFHTRAFSYRGGIDGMPKDSLMAVEYFKKSYQAAFPLADKGNPEYLFYAGRALMDAEGADTLNGVELITKAAGKGNIDALIKLGECYRDGLYVDQDYTKAMQFFQKAAAKGSATGMYRVGGMYFRGNGVSQDYGKALDWYEKACIAGNIYAPYSIGYLYAEGLGVTKDCPKAITWYELSGKRGYFSAYNIIGNTYYWGNCVTKDYNKAAIYYTKAAENDVIAAMNNLANVYYAGGNGLTQNYPKAAEWYLKGAAKNYAWCMYNYGNMLYNGNGMAVDYLKAIEWYKKAADLDNTDAMDKLYSMYYNGIGVKKDKKTGEQWAARSAALKAKKG</sequence>